<dbReference type="AlphaFoldDB" id="A0A3E1EX94"/>
<proteinExistence type="predicted"/>
<gene>
    <name evidence="1" type="ORF">DXU93_09285</name>
</gene>
<accession>A0A3E1EX94</accession>
<evidence type="ECO:0000313" key="1">
    <source>
        <dbReference type="EMBL" id="RFC54169.1"/>
    </source>
</evidence>
<keyword evidence="2" id="KW-1185">Reference proteome</keyword>
<name>A0A3E1EX94_9FLAO</name>
<protein>
    <submittedName>
        <fullName evidence="1">Uncharacterized protein</fullName>
    </submittedName>
</protein>
<organism evidence="1 2">
    <name type="scientific">Brumimicrobium aurantiacum</name>
    <dbReference type="NCBI Taxonomy" id="1737063"/>
    <lineage>
        <taxon>Bacteria</taxon>
        <taxon>Pseudomonadati</taxon>
        <taxon>Bacteroidota</taxon>
        <taxon>Flavobacteriia</taxon>
        <taxon>Flavobacteriales</taxon>
        <taxon>Crocinitomicaceae</taxon>
        <taxon>Brumimicrobium</taxon>
    </lineage>
</organism>
<reference evidence="1 2" key="1">
    <citation type="submission" date="2018-08" db="EMBL/GenBank/DDBJ databases">
        <title>The draft genome squence of Brumimicrobium sp. N62.</title>
        <authorList>
            <person name="Du Z.-J."/>
            <person name="Luo H.-R."/>
        </authorList>
    </citation>
    <scope>NUCLEOTIDE SEQUENCE [LARGE SCALE GENOMIC DNA]</scope>
    <source>
        <strain evidence="1 2">N62</strain>
    </source>
</reference>
<comment type="caution">
    <text evidence="1">The sequence shown here is derived from an EMBL/GenBank/DDBJ whole genome shotgun (WGS) entry which is preliminary data.</text>
</comment>
<evidence type="ECO:0000313" key="2">
    <source>
        <dbReference type="Proteomes" id="UP000257127"/>
    </source>
</evidence>
<sequence length="258" mass="29929">MQNVKCITSKAHKNKNSKMMADNNISIDVRVQEDLETNLGKIQILNAEIDIILDEIKNGLEKKKNLIGTRREKPQIRYLNLLEDPIQLNINLKCKTFLFVFRQFISKYFRALYQSKQILGYEKVANVLPDLSVNGSTKKIINLLKGTYDFDKDIIDTIQEGGDFLIISRLLRNSIKTYAVLITHTVYEGENANFYLNFPLDEETKDDTLLFVKEKLIKMDETSNFTVKVGFFDNCQVYAKRLFEILIDKLDSKGVFYN</sequence>
<dbReference type="EMBL" id="QURB01000005">
    <property type="protein sequence ID" value="RFC54169.1"/>
    <property type="molecule type" value="Genomic_DNA"/>
</dbReference>
<dbReference type="Proteomes" id="UP000257127">
    <property type="component" value="Unassembled WGS sequence"/>
</dbReference>